<keyword evidence="3 7" id="KW-0227">DNA damage</keyword>
<name>A0ABN0TDF9_9ACTN</name>
<dbReference type="Gene3D" id="3.20.20.150">
    <property type="entry name" value="Divalent-metal-dependent TIM barrel enzymes"/>
    <property type="match status" value="1"/>
</dbReference>
<feature type="binding site" evidence="7">
    <location>
        <position position="146"/>
    </location>
    <ligand>
        <name>Zn(2+)</name>
        <dbReference type="ChEBI" id="CHEBI:29105"/>
        <label>1</label>
    </ligand>
</feature>
<dbReference type="RefSeq" id="WP_344646636.1">
    <property type="nucleotide sequence ID" value="NZ_BAAAGX010000001.1"/>
</dbReference>
<dbReference type="PROSITE" id="PS00731">
    <property type="entry name" value="AP_NUCLEASE_F2_3"/>
    <property type="match status" value="1"/>
</dbReference>
<evidence type="ECO:0000256" key="5">
    <source>
        <dbReference type="ARBA" id="ARBA00022833"/>
    </source>
</evidence>
<proteinExistence type="inferred from homology"/>
<feature type="binding site" evidence="7">
    <location>
        <position position="262"/>
    </location>
    <ligand>
        <name>Zn(2+)</name>
        <dbReference type="ChEBI" id="CHEBI:29105"/>
        <label>2</label>
    </ligand>
</feature>
<dbReference type="EMBL" id="BAAAGX010000001">
    <property type="protein sequence ID" value="GAA0218954.1"/>
    <property type="molecule type" value="Genomic_DNA"/>
</dbReference>
<keyword evidence="7" id="KW-0255">Endonuclease</keyword>
<dbReference type="InterPro" id="IPR036237">
    <property type="entry name" value="Xyl_isomerase-like_sf"/>
</dbReference>
<evidence type="ECO:0000256" key="1">
    <source>
        <dbReference type="ARBA" id="ARBA00005340"/>
    </source>
</evidence>
<keyword evidence="7" id="KW-0540">Nuclease</keyword>
<feature type="binding site" evidence="7">
    <location>
        <position position="230"/>
    </location>
    <ligand>
        <name>Zn(2+)</name>
        <dbReference type="ChEBI" id="CHEBI:29105"/>
        <label>3</label>
    </ligand>
</feature>
<comment type="similarity">
    <text evidence="1 7">Belongs to the AP endonuclease 2 family.</text>
</comment>
<evidence type="ECO:0000256" key="2">
    <source>
        <dbReference type="ARBA" id="ARBA00022723"/>
    </source>
</evidence>
<comment type="function">
    <text evidence="7">Endonuclease IV plays a role in DNA repair. It cleaves phosphodiester bonds at apurinic or apyrimidinic (AP) sites, generating a 3'-hydroxyl group and a 5'-terminal sugar phosphate.</text>
</comment>
<evidence type="ECO:0000256" key="7">
    <source>
        <dbReference type="HAMAP-Rule" id="MF_00152"/>
    </source>
</evidence>
<feature type="binding site" evidence="7">
    <location>
        <position position="183"/>
    </location>
    <ligand>
        <name>Zn(2+)</name>
        <dbReference type="ChEBI" id="CHEBI:29105"/>
        <label>3</label>
    </ligand>
</feature>
<feature type="binding site" evidence="7">
    <location>
        <position position="232"/>
    </location>
    <ligand>
        <name>Zn(2+)</name>
        <dbReference type="ChEBI" id="CHEBI:29105"/>
        <label>3</label>
    </ligand>
</feature>
<dbReference type="InterPro" id="IPR013022">
    <property type="entry name" value="Xyl_isomerase-like_TIM-brl"/>
</dbReference>
<feature type="binding site" evidence="7">
    <location>
        <position position="108"/>
    </location>
    <ligand>
        <name>Zn(2+)</name>
        <dbReference type="ChEBI" id="CHEBI:29105"/>
        <label>1</label>
    </ligand>
</feature>
<evidence type="ECO:0000259" key="8">
    <source>
        <dbReference type="Pfam" id="PF01261"/>
    </source>
</evidence>
<keyword evidence="5 7" id="KW-0862">Zinc</keyword>
<sequence length="294" mass="30709">MSPILGAHVPASGGLAKRAIPYVERVRADTLQVFVSNPRGWALAPGVPAQDVKFAAWASEQGVPVFIHATFLVNLGSNVEATVEKSVASLRHAVARGRVIGARGVVFHAGSSLATERRAEAYAQLRAHLLPLLDELTPEDPDLLVEPTAGGGFALASRVEDLAEYFAAVDGHPRLRVCLDTCHAHAAGHDLSEPGGLATVLDTLVDTVGTGRLALVHANDSRDPAGSLRDRHETLGRGTIGAEAFGALFTHPAAAGVPIVVETPSEDDGIGHAADIGLLRGMATTRQHVSRMIG</sequence>
<keyword evidence="10" id="KW-1185">Reference proteome</keyword>
<dbReference type="PROSITE" id="PS00730">
    <property type="entry name" value="AP_NUCLEASE_F2_2"/>
    <property type="match status" value="1"/>
</dbReference>
<comment type="cofactor">
    <cofactor evidence="7">
        <name>Zn(2+)</name>
        <dbReference type="ChEBI" id="CHEBI:29105"/>
    </cofactor>
    <text evidence="7">Binds 3 Zn(2+) ions.</text>
</comment>
<reference evidence="9 10" key="1">
    <citation type="journal article" date="2019" name="Int. J. Syst. Evol. Microbiol.">
        <title>The Global Catalogue of Microorganisms (GCM) 10K type strain sequencing project: providing services to taxonomists for standard genome sequencing and annotation.</title>
        <authorList>
            <consortium name="The Broad Institute Genomics Platform"/>
            <consortium name="The Broad Institute Genome Sequencing Center for Infectious Disease"/>
            <person name="Wu L."/>
            <person name="Ma J."/>
        </authorList>
    </citation>
    <scope>NUCLEOTIDE SEQUENCE [LARGE SCALE GENOMIC DNA]</scope>
    <source>
        <strain evidence="9 10">JCM 10425</strain>
    </source>
</reference>
<feature type="domain" description="Xylose isomerase-like TIM barrel" evidence="8">
    <location>
        <begin position="29"/>
        <end position="274"/>
    </location>
</feature>
<keyword evidence="4 7" id="KW-0378">Hydrolase</keyword>
<comment type="caution">
    <text evidence="9">The sequence shown here is derived from an EMBL/GenBank/DDBJ whole genome shotgun (WGS) entry which is preliminary data.</text>
</comment>
<comment type="catalytic activity">
    <reaction evidence="7">
        <text>Endonucleolytic cleavage to 5'-phosphooligonucleotide end-products.</text>
        <dbReference type="EC" id="3.1.21.2"/>
    </reaction>
</comment>
<gene>
    <name evidence="7" type="primary">nfo</name>
    <name evidence="9" type="ORF">GCM10009539_00390</name>
</gene>
<dbReference type="SUPFAM" id="SSF51658">
    <property type="entry name" value="Xylose isomerase-like"/>
    <property type="match status" value="1"/>
</dbReference>
<keyword evidence="2 7" id="KW-0479">Metal-binding</keyword>
<dbReference type="InterPro" id="IPR018246">
    <property type="entry name" value="AP_endonuc_F2_Zn_BS"/>
</dbReference>
<dbReference type="PANTHER" id="PTHR21445">
    <property type="entry name" value="ENDONUCLEASE IV ENDODEOXYRIBONUCLEASE IV"/>
    <property type="match status" value="1"/>
</dbReference>
<feature type="binding site" evidence="7">
    <location>
        <position position="217"/>
    </location>
    <ligand>
        <name>Zn(2+)</name>
        <dbReference type="ChEBI" id="CHEBI:29105"/>
        <label>2</label>
    </ligand>
</feature>
<dbReference type="SMART" id="SM00518">
    <property type="entry name" value="AP2Ec"/>
    <property type="match status" value="1"/>
</dbReference>
<feature type="binding site" evidence="7">
    <location>
        <position position="68"/>
    </location>
    <ligand>
        <name>Zn(2+)</name>
        <dbReference type="ChEBI" id="CHEBI:29105"/>
        <label>1</label>
    </ligand>
</feature>
<dbReference type="CDD" id="cd00019">
    <property type="entry name" value="AP2Ec"/>
    <property type="match status" value="1"/>
</dbReference>
<feature type="binding site" evidence="7">
    <location>
        <position position="180"/>
    </location>
    <ligand>
        <name>Zn(2+)</name>
        <dbReference type="ChEBI" id="CHEBI:29105"/>
        <label>2</label>
    </ligand>
</feature>
<protein>
    <recommendedName>
        <fullName evidence="7">Probable endonuclease 4</fullName>
        <ecNumber evidence="7">3.1.21.2</ecNumber>
    </recommendedName>
    <alternativeName>
        <fullName evidence="7">Endodeoxyribonuclease IV</fullName>
    </alternativeName>
    <alternativeName>
        <fullName evidence="7">Endonuclease IV</fullName>
    </alternativeName>
</protein>
<evidence type="ECO:0000256" key="3">
    <source>
        <dbReference type="ARBA" id="ARBA00022763"/>
    </source>
</evidence>
<dbReference type="HAMAP" id="MF_00152">
    <property type="entry name" value="Nfo"/>
    <property type="match status" value="1"/>
</dbReference>
<dbReference type="NCBIfam" id="TIGR00587">
    <property type="entry name" value="nfo"/>
    <property type="match status" value="1"/>
</dbReference>
<dbReference type="PROSITE" id="PS51432">
    <property type="entry name" value="AP_NUCLEASE_F2_4"/>
    <property type="match status" value="1"/>
</dbReference>
<evidence type="ECO:0000313" key="10">
    <source>
        <dbReference type="Proteomes" id="UP001500967"/>
    </source>
</evidence>
<dbReference type="Pfam" id="PF01261">
    <property type="entry name" value="AP_endonuc_2"/>
    <property type="match status" value="1"/>
</dbReference>
<dbReference type="PANTHER" id="PTHR21445:SF0">
    <property type="entry name" value="APURINIC-APYRIMIDINIC ENDONUCLEASE"/>
    <property type="match status" value="1"/>
</dbReference>
<evidence type="ECO:0000313" key="9">
    <source>
        <dbReference type="EMBL" id="GAA0218954.1"/>
    </source>
</evidence>
<dbReference type="Proteomes" id="UP001500967">
    <property type="component" value="Unassembled WGS sequence"/>
</dbReference>
<dbReference type="EC" id="3.1.21.2" evidence="7"/>
<dbReference type="InterPro" id="IPR001719">
    <property type="entry name" value="AP_endonuc_2"/>
</dbReference>
<evidence type="ECO:0000256" key="4">
    <source>
        <dbReference type="ARBA" id="ARBA00022801"/>
    </source>
</evidence>
<keyword evidence="6 7" id="KW-0234">DNA repair</keyword>
<feature type="binding site" evidence="7">
    <location>
        <position position="146"/>
    </location>
    <ligand>
        <name>Zn(2+)</name>
        <dbReference type="ChEBI" id="CHEBI:29105"/>
        <label>2</label>
    </ligand>
</feature>
<evidence type="ECO:0000256" key="6">
    <source>
        <dbReference type="ARBA" id="ARBA00023204"/>
    </source>
</evidence>
<organism evidence="9 10">
    <name type="scientific">Cryptosporangium japonicum</name>
    <dbReference type="NCBI Taxonomy" id="80872"/>
    <lineage>
        <taxon>Bacteria</taxon>
        <taxon>Bacillati</taxon>
        <taxon>Actinomycetota</taxon>
        <taxon>Actinomycetes</taxon>
        <taxon>Cryptosporangiales</taxon>
        <taxon>Cryptosporangiaceae</taxon>
        <taxon>Cryptosporangium</taxon>
    </lineage>
</organism>
<accession>A0ABN0TDF9</accession>